<evidence type="ECO:0000256" key="1">
    <source>
        <dbReference type="ARBA" id="ARBA00001932"/>
    </source>
</evidence>
<comment type="cofactor">
    <cofactor evidence="5">
        <name>FAD</name>
        <dbReference type="ChEBI" id="CHEBI:57692"/>
    </cofactor>
    <text evidence="5">Binds 1 FAD per subunit.</text>
</comment>
<protein>
    <submittedName>
        <fullName evidence="8">Deoxyribodipyrimidine photolyase</fullName>
    </submittedName>
</protein>
<sequence length="490" mass="57655">MNTKPELHVVWLKRDLRLQDNEAIYNALATGKQVLILYSFEPLLLNDPHYSERHWNFIKESLVDINHNLKPYNSKVFIAQSNIIAVFNQLLSKYRITKVFSHQETGILVTYERDKNFERFCKNNLITWVENINNGVQRGLKNRDNWMALCNSYFEITPLNFAPNTNQLLSIPEIEAIEAHFKIPDLTTPSNAIFQKGGRTMGLKYLNSFFKERYPNYMQHISKPELSRSSCSRISPYIAWGNLSIREVYAQAFHLKKTSKHKKALEAFMSRLRWQSHFIQKFEMEHTMEEASINKGFHKLKKSISKDYLKAWKTGTTGYPIIDACMRCLNETGYLNFRMRALVVSFLTHNLWQPWQEATTHLSQMFLDFEPGIHFPQLQMQAGETGINMLRIYNPIKNSLEHDPDARFIKKWLPELKNIETPFAHQPYLMTPLEEQFLNFKLGVDYPYPIVELDSTRKKASDVLWNLRKNKKVLNESERILKKHTLKKSK</sequence>
<dbReference type="InterPro" id="IPR036134">
    <property type="entry name" value="Crypto/Photolyase_FAD-like_sf"/>
</dbReference>
<dbReference type="InterPro" id="IPR002081">
    <property type="entry name" value="Cryptochrome/DNA_photolyase_1"/>
</dbReference>
<evidence type="ECO:0000313" key="9">
    <source>
        <dbReference type="EMBL" id="TSJ73913.1"/>
    </source>
</evidence>
<dbReference type="PROSITE" id="PS00394">
    <property type="entry name" value="DNA_PHOTOLYASES_1_1"/>
    <property type="match status" value="1"/>
</dbReference>
<evidence type="ECO:0000256" key="6">
    <source>
        <dbReference type="RuleBase" id="RU004182"/>
    </source>
</evidence>
<dbReference type="GO" id="GO:0071949">
    <property type="term" value="F:FAD binding"/>
    <property type="evidence" value="ECO:0007669"/>
    <property type="project" value="TreeGrafter"/>
</dbReference>
<reference evidence="8 11" key="1">
    <citation type="journal article" date="2015" name="Int. J. Syst. Evol. Microbiol.">
        <title>Algibacter amylolyticus sp. nov., isolated from intertidal sediment.</title>
        <authorList>
            <person name="Zhang D.C."/>
            <person name="Wu J."/>
            <person name="Neuner K."/>
            <person name="Yao J."/>
            <person name="Margesin R."/>
        </authorList>
    </citation>
    <scope>NUCLEOTIDE SEQUENCE [LARGE SCALE GENOMIC DNA]</scope>
    <source>
        <strain evidence="8 11">RU-4-M-4</strain>
    </source>
</reference>
<dbReference type="PANTHER" id="PTHR11455">
    <property type="entry name" value="CRYPTOCHROME"/>
    <property type="match status" value="1"/>
</dbReference>
<dbReference type="PROSITE" id="PS51645">
    <property type="entry name" value="PHR_CRY_ALPHA_BETA"/>
    <property type="match status" value="1"/>
</dbReference>
<evidence type="ECO:0000313" key="10">
    <source>
        <dbReference type="Proteomes" id="UP000315145"/>
    </source>
</evidence>
<organism evidence="8 11">
    <name type="scientific">Algibacter amylolyticus</name>
    <dbReference type="NCBI Taxonomy" id="1608400"/>
    <lineage>
        <taxon>Bacteria</taxon>
        <taxon>Pseudomonadati</taxon>
        <taxon>Bacteroidota</taxon>
        <taxon>Flavobacteriia</taxon>
        <taxon>Flavobacteriales</taxon>
        <taxon>Flavobacteriaceae</taxon>
        <taxon>Algibacter</taxon>
    </lineage>
</organism>
<keyword evidence="2 5" id="KW-0285">Flavoprotein</keyword>
<dbReference type="Pfam" id="PF03441">
    <property type="entry name" value="FAD_binding_7"/>
    <property type="match status" value="1"/>
</dbReference>
<feature type="domain" description="Photolyase/cryptochrome alpha/beta" evidence="7">
    <location>
        <begin position="6"/>
        <end position="136"/>
    </location>
</feature>
<dbReference type="PRINTS" id="PR00147">
    <property type="entry name" value="DNAPHOTLYASE"/>
</dbReference>
<dbReference type="Gene3D" id="1.10.579.10">
    <property type="entry name" value="DNA Cyclobutane Dipyrimidine Photolyase, subunit A, domain 3"/>
    <property type="match status" value="1"/>
</dbReference>
<dbReference type="PANTHER" id="PTHR11455:SF9">
    <property type="entry name" value="CRYPTOCHROME CIRCADIAN CLOCK 5 ISOFORM X1"/>
    <property type="match status" value="1"/>
</dbReference>
<reference evidence="9 10" key="2">
    <citation type="submission" date="2019-07" db="EMBL/GenBank/DDBJ databases">
        <title>Algibacter marinivivus sp. nov., isolated from the surface of a marine red alga.</title>
        <authorList>
            <person name="Zhong X."/>
            <person name="Xu W."/>
            <person name="Zhang Y."/>
            <person name="Zhang Q."/>
            <person name="Du Z."/>
        </authorList>
    </citation>
    <scope>NUCLEOTIDE SEQUENCE [LARGE SCALE GENOMIC DNA]</scope>
    <source>
        <strain evidence="9 10">RU-4-M-4</strain>
    </source>
</reference>
<evidence type="ECO:0000256" key="4">
    <source>
        <dbReference type="ARBA" id="ARBA00022991"/>
    </source>
</evidence>
<keyword evidence="8" id="KW-0456">Lyase</keyword>
<dbReference type="GO" id="GO:0006139">
    <property type="term" value="P:nucleobase-containing compound metabolic process"/>
    <property type="evidence" value="ECO:0007669"/>
    <property type="project" value="UniProtKB-ARBA"/>
</dbReference>
<dbReference type="Gene3D" id="3.40.50.620">
    <property type="entry name" value="HUPs"/>
    <property type="match status" value="1"/>
</dbReference>
<feature type="binding site" evidence="5">
    <location>
        <position position="268"/>
    </location>
    <ligand>
        <name>FAD</name>
        <dbReference type="ChEBI" id="CHEBI:57692"/>
    </ligand>
</feature>
<evidence type="ECO:0000259" key="7">
    <source>
        <dbReference type="PROSITE" id="PS51645"/>
    </source>
</evidence>
<dbReference type="InterPro" id="IPR014729">
    <property type="entry name" value="Rossmann-like_a/b/a_fold"/>
</dbReference>
<gene>
    <name evidence="8" type="ORF">F2B50_12015</name>
    <name evidence="9" type="ORF">FPF71_12015</name>
</gene>
<dbReference type="InterPro" id="IPR005101">
    <property type="entry name" value="Cryptochr/Photolyase_FAD-bd"/>
</dbReference>
<dbReference type="EMBL" id="VMBF01000008">
    <property type="protein sequence ID" value="TSJ73913.1"/>
    <property type="molecule type" value="Genomic_DNA"/>
</dbReference>
<reference evidence="8" key="3">
    <citation type="submission" date="2019-09" db="EMBL/GenBank/DDBJ databases">
        <authorList>
            <person name="Zhang D.-C."/>
        </authorList>
    </citation>
    <scope>NUCLEOTIDE SEQUENCE</scope>
    <source>
        <strain evidence="8">RU-4-M-4</strain>
    </source>
</reference>
<dbReference type="Proteomes" id="UP000322315">
    <property type="component" value="Unassembled WGS sequence"/>
</dbReference>
<dbReference type="Gene3D" id="1.25.40.80">
    <property type="match status" value="1"/>
</dbReference>
<keyword evidence="10" id="KW-1185">Reference proteome</keyword>
<dbReference type="SUPFAM" id="SSF48173">
    <property type="entry name" value="Cryptochrome/photolyase FAD-binding domain"/>
    <property type="match status" value="1"/>
</dbReference>
<dbReference type="RefSeq" id="WP_144116913.1">
    <property type="nucleotide sequence ID" value="NZ_JACHGE010000002.1"/>
</dbReference>
<evidence type="ECO:0000256" key="2">
    <source>
        <dbReference type="ARBA" id="ARBA00022630"/>
    </source>
</evidence>
<dbReference type="GO" id="GO:0006950">
    <property type="term" value="P:response to stress"/>
    <property type="evidence" value="ECO:0007669"/>
    <property type="project" value="UniProtKB-ARBA"/>
</dbReference>
<dbReference type="EMBL" id="VWRS01000008">
    <property type="protein sequence ID" value="KAA5823425.1"/>
    <property type="molecule type" value="Genomic_DNA"/>
</dbReference>
<accession>A0A5M7B7P4</accession>
<evidence type="ECO:0000313" key="8">
    <source>
        <dbReference type="EMBL" id="KAA5823425.1"/>
    </source>
</evidence>
<name>A0A5M7B7P4_9FLAO</name>
<evidence type="ECO:0000256" key="3">
    <source>
        <dbReference type="ARBA" id="ARBA00022827"/>
    </source>
</evidence>
<dbReference type="SUPFAM" id="SSF52425">
    <property type="entry name" value="Cryptochrome/photolyase, N-terminal domain"/>
    <property type="match status" value="1"/>
</dbReference>
<comment type="similarity">
    <text evidence="6">Belongs to the DNA photolyase family.</text>
</comment>
<dbReference type="GO" id="GO:0003677">
    <property type="term" value="F:DNA binding"/>
    <property type="evidence" value="ECO:0007669"/>
    <property type="project" value="TreeGrafter"/>
</dbReference>
<dbReference type="Proteomes" id="UP000315145">
    <property type="component" value="Unassembled WGS sequence"/>
</dbReference>
<dbReference type="InterPro" id="IPR036155">
    <property type="entry name" value="Crypto/Photolyase_N_sf"/>
</dbReference>
<evidence type="ECO:0000256" key="5">
    <source>
        <dbReference type="PIRSR" id="PIRSR602081-1"/>
    </source>
</evidence>
<dbReference type="Pfam" id="PF00875">
    <property type="entry name" value="DNA_photolyase"/>
    <property type="match status" value="1"/>
</dbReference>
<keyword evidence="4 6" id="KW-0157">Chromophore</keyword>
<dbReference type="GO" id="GO:0003904">
    <property type="term" value="F:deoxyribodipyrimidine photo-lyase activity"/>
    <property type="evidence" value="ECO:0007669"/>
    <property type="project" value="TreeGrafter"/>
</dbReference>
<keyword evidence="3 5" id="KW-0274">FAD</keyword>
<dbReference type="InterPro" id="IPR006050">
    <property type="entry name" value="DNA_photolyase_N"/>
</dbReference>
<dbReference type="InterPro" id="IPR018394">
    <property type="entry name" value="DNA_photolyase_1_CS_C"/>
</dbReference>
<comment type="cofactor">
    <cofactor evidence="1">
        <name>(6R)-5,10-methylene-5,6,7,8-tetrahydrofolate</name>
        <dbReference type="ChEBI" id="CHEBI:15636"/>
    </cofactor>
</comment>
<dbReference type="AlphaFoldDB" id="A0A5M7B7P4"/>
<evidence type="ECO:0000313" key="11">
    <source>
        <dbReference type="Proteomes" id="UP000322315"/>
    </source>
</evidence>
<proteinExistence type="inferred from homology"/>
<dbReference type="GO" id="GO:0009416">
    <property type="term" value="P:response to light stimulus"/>
    <property type="evidence" value="ECO:0007669"/>
    <property type="project" value="TreeGrafter"/>
</dbReference>
<feature type="binding site" evidence="5">
    <location>
        <position position="217"/>
    </location>
    <ligand>
        <name>FAD</name>
        <dbReference type="ChEBI" id="CHEBI:57692"/>
    </ligand>
</feature>
<dbReference type="OrthoDB" id="9772484at2"/>
<comment type="caution">
    <text evidence="8">The sequence shown here is derived from an EMBL/GenBank/DDBJ whole genome shotgun (WGS) entry which is preliminary data.</text>
</comment>